<evidence type="ECO:0000256" key="2">
    <source>
        <dbReference type="ARBA" id="ARBA00023043"/>
    </source>
</evidence>
<reference evidence="4" key="1">
    <citation type="submission" date="2022-11" db="EMBL/GenBank/DDBJ databases">
        <authorList>
            <person name="Petersen C."/>
        </authorList>
    </citation>
    <scope>NUCLEOTIDE SEQUENCE</scope>
    <source>
        <strain evidence="4">IBT 34128</strain>
    </source>
</reference>
<evidence type="ECO:0000256" key="3">
    <source>
        <dbReference type="PROSITE-ProRule" id="PRU00023"/>
    </source>
</evidence>
<dbReference type="AlphaFoldDB" id="A0A9W9KG07"/>
<dbReference type="EMBL" id="JAPMSZ010000004">
    <property type="protein sequence ID" value="KAJ5104308.1"/>
    <property type="molecule type" value="Genomic_DNA"/>
</dbReference>
<feature type="repeat" description="ANK" evidence="3">
    <location>
        <begin position="303"/>
        <end position="335"/>
    </location>
</feature>
<dbReference type="PROSITE" id="PS50297">
    <property type="entry name" value="ANK_REP_REGION"/>
    <property type="match status" value="2"/>
</dbReference>
<dbReference type="Gene3D" id="1.25.40.20">
    <property type="entry name" value="Ankyrin repeat-containing domain"/>
    <property type="match status" value="1"/>
</dbReference>
<sequence>MPLPYLPTEIWLKIFESFEGPLFDDGLYAVYSLAMSSRDNYRTFIPLLYHFHAKPGKHPHALDWAISKGMASTLQLVVYGMQRLPNRVQIWNEALLVAVVVSTPAVALVLLQQKGVDPNFRPDPKFHINCASPLAVAAHRGNVNMVGLLLSCDKIKPNVGDYTDRSPISFAAAKGSHAVISMLLHRPDVDPDIPDQKGMTPLCYAIISGSVQTVLAFLAWTDVDVNAKVKFRDDRKGWCPLHFALESGHQEIARLLIRAPGIDLRYQTGVGETPLHAAALRGYTGIVKDLLVRGVSPDTQNARSRTAIWNAAISGHWAVVKILLDARANPDIADAASRTPLMMAVKNKDVTMVRTLLNTQQVSVHAVDNRGRSILSYAAEGGSLEIINLLLCRMPNFDFDAVDANGKRLVAYARAKNRAQLMAYFAAIRLLSIARDK</sequence>
<dbReference type="PROSITE" id="PS50088">
    <property type="entry name" value="ANK_REPEAT"/>
    <property type="match status" value="3"/>
</dbReference>
<comment type="caution">
    <text evidence="4">The sequence shown here is derived from an EMBL/GenBank/DDBJ whole genome shotgun (WGS) entry which is preliminary data.</text>
</comment>
<keyword evidence="1" id="KW-0677">Repeat</keyword>
<dbReference type="RefSeq" id="XP_056513304.1">
    <property type="nucleotide sequence ID" value="XM_056652237.1"/>
</dbReference>
<gene>
    <name evidence="4" type="ORF">NUU61_001655</name>
</gene>
<dbReference type="Proteomes" id="UP001141434">
    <property type="component" value="Unassembled WGS sequence"/>
</dbReference>
<evidence type="ECO:0000313" key="4">
    <source>
        <dbReference type="EMBL" id="KAJ5104308.1"/>
    </source>
</evidence>
<dbReference type="GO" id="GO:0005737">
    <property type="term" value="C:cytoplasm"/>
    <property type="evidence" value="ECO:0007669"/>
    <property type="project" value="TreeGrafter"/>
</dbReference>
<keyword evidence="5" id="KW-1185">Reference proteome</keyword>
<dbReference type="InterPro" id="IPR002110">
    <property type="entry name" value="Ankyrin_rpt"/>
</dbReference>
<dbReference type="GeneID" id="81391405"/>
<protein>
    <recommendedName>
        <fullName evidence="6">F-box domain-containing protein</fullName>
    </recommendedName>
</protein>
<dbReference type="SUPFAM" id="SSF48403">
    <property type="entry name" value="Ankyrin repeat"/>
    <property type="match status" value="1"/>
</dbReference>
<accession>A0A9W9KG07</accession>
<dbReference type="PANTHER" id="PTHR24198:SF165">
    <property type="entry name" value="ANKYRIN REPEAT-CONTAINING PROTEIN-RELATED"/>
    <property type="match status" value="1"/>
</dbReference>
<dbReference type="Pfam" id="PF00023">
    <property type="entry name" value="Ank"/>
    <property type="match status" value="1"/>
</dbReference>
<feature type="repeat" description="ANK" evidence="3">
    <location>
        <begin position="236"/>
        <end position="258"/>
    </location>
</feature>
<feature type="repeat" description="ANK" evidence="3">
    <location>
        <begin position="270"/>
        <end position="302"/>
    </location>
</feature>
<evidence type="ECO:0000256" key="1">
    <source>
        <dbReference type="ARBA" id="ARBA00022737"/>
    </source>
</evidence>
<proteinExistence type="predicted"/>
<evidence type="ECO:0008006" key="6">
    <source>
        <dbReference type="Google" id="ProtNLM"/>
    </source>
</evidence>
<dbReference type="Pfam" id="PF12796">
    <property type="entry name" value="Ank_2"/>
    <property type="match status" value="2"/>
</dbReference>
<dbReference type="OrthoDB" id="1577640at2759"/>
<organism evidence="4 5">
    <name type="scientific">Penicillium alfredii</name>
    <dbReference type="NCBI Taxonomy" id="1506179"/>
    <lineage>
        <taxon>Eukaryota</taxon>
        <taxon>Fungi</taxon>
        <taxon>Dikarya</taxon>
        <taxon>Ascomycota</taxon>
        <taxon>Pezizomycotina</taxon>
        <taxon>Eurotiomycetes</taxon>
        <taxon>Eurotiomycetidae</taxon>
        <taxon>Eurotiales</taxon>
        <taxon>Aspergillaceae</taxon>
        <taxon>Penicillium</taxon>
    </lineage>
</organism>
<name>A0A9W9KG07_9EURO</name>
<evidence type="ECO:0000313" key="5">
    <source>
        <dbReference type="Proteomes" id="UP001141434"/>
    </source>
</evidence>
<keyword evidence="2 3" id="KW-0040">ANK repeat</keyword>
<reference evidence="4" key="2">
    <citation type="journal article" date="2023" name="IMA Fungus">
        <title>Comparative genomic study of the Penicillium genus elucidates a diverse pangenome and 15 lateral gene transfer events.</title>
        <authorList>
            <person name="Petersen C."/>
            <person name="Sorensen T."/>
            <person name="Nielsen M.R."/>
            <person name="Sondergaard T.E."/>
            <person name="Sorensen J.L."/>
            <person name="Fitzpatrick D.A."/>
            <person name="Frisvad J.C."/>
            <person name="Nielsen K.L."/>
        </authorList>
    </citation>
    <scope>NUCLEOTIDE SEQUENCE</scope>
    <source>
        <strain evidence="4">IBT 34128</strain>
    </source>
</reference>
<dbReference type="SMART" id="SM00248">
    <property type="entry name" value="ANK"/>
    <property type="match status" value="9"/>
</dbReference>
<dbReference type="InterPro" id="IPR036770">
    <property type="entry name" value="Ankyrin_rpt-contain_sf"/>
</dbReference>
<dbReference type="PANTHER" id="PTHR24198">
    <property type="entry name" value="ANKYRIN REPEAT AND PROTEIN KINASE DOMAIN-CONTAINING PROTEIN"/>
    <property type="match status" value="1"/>
</dbReference>